<feature type="domain" description="Glycosyl-hydrolase 97 catalytic" evidence="4">
    <location>
        <begin position="351"/>
        <end position="507"/>
    </location>
</feature>
<proteinExistence type="predicted"/>
<feature type="domain" description="Glycosyl-hydrolase 97 C-terminal oligomerisation" evidence="6">
    <location>
        <begin position="603"/>
        <end position="651"/>
    </location>
</feature>
<dbReference type="PANTHER" id="PTHR35803">
    <property type="entry name" value="GLUCAN 1,4-ALPHA-GLUCOSIDASE SUSB-RELATED"/>
    <property type="match status" value="1"/>
</dbReference>
<feature type="chain" id="PRO_5046962908" evidence="3">
    <location>
        <begin position="35"/>
        <end position="725"/>
    </location>
</feature>
<dbReference type="InterPro" id="IPR052720">
    <property type="entry name" value="Glycosyl_hydrolase_97"/>
</dbReference>
<dbReference type="InterPro" id="IPR013780">
    <property type="entry name" value="Glyco_hydro_b"/>
</dbReference>
<gene>
    <name evidence="7" type="ORF">GCM10010470_46780</name>
</gene>
<dbReference type="Pfam" id="PF14509">
    <property type="entry name" value="GH97_C"/>
    <property type="match status" value="1"/>
</dbReference>
<keyword evidence="3" id="KW-0732">Signal</keyword>
<dbReference type="GO" id="GO:0016787">
    <property type="term" value="F:hydrolase activity"/>
    <property type="evidence" value="ECO:0007669"/>
    <property type="project" value="UniProtKB-KW"/>
</dbReference>
<dbReference type="Gene3D" id="3.20.20.70">
    <property type="entry name" value="Aldolase class I"/>
    <property type="match status" value="1"/>
</dbReference>
<dbReference type="Gene3D" id="2.70.98.10">
    <property type="match status" value="1"/>
</dbReference>
<evidence type="ECO:0000256" key="2">
    <source>
        <dbReference type="ARBA" id="ARBA00023295"/>
    </source>
</evidence>
<evidence type="ECO:0000259" key="6">
    <source>
        <dbReference type="Pfam" id="PF14509"/>
    </source>
</evidence>
<dbReference type="InterPro" id="IPR029483">
    <property type="entry name" value="GH97_C"/>
</dbReference>
<dbReference type="InterPro" id="IPR013785">
    <property type="entry name" value="Aldolase_TIM"/>
</dbReference>
<evidence type="ECO:0000313" key="8">
    <source>
        <dbReference type="Proteomes" id="UP001500979"/>
    </source>
</evidence>
<name>A0ABN3VHM9_9PSEU</name>
<accession>A0ABN3VHM9</accession>
<protein>
    <submittedName>
        <fullName evidence="7">Glycoside hydrolase family 97 protein</fullName>
    </submittedName>
</protein>
<dbReference type="SUPFAM" id="SSF51445">
    <property type="entry name" value="(Trans)glycosidases"/>
    <property type="match status" value="1"/>
</dbReference>
<keyword evidence="1 7" id="KW-0378">Hydrolase</keyword>
<feature type="signal peptide" evidence="3">
    <location>
        <begin position="1"/>
        <end position="34"/>
    </location>
</feature>
<dbReference type="PANTHER" id="PTHR35803:SF2">
    <property type="entry name" value="RETAINING ALPHA-GALACTOSIDASE"/>
    <property type="match status" value="1"/>
</dbReference>
<organism evidence="7 8">
    <name type="scientific">Saccharopolyspora taberi</name>
    <dbReference type="NCBI Taxonomy" id="60895"/>
    <lineage>
        <taxon>Bacteria</taxon>
        <taxon>Bacillati</taxon>
        <taxon>Actinomycetota</taxon>
        <taxon>Actinomycetes</taxon>
        <taxon>Pseudonocardiales</taxon>
        <taxon>Pseudonocardiaceae</taxon>
        <taxon>Saccharopolyspora</taxon>
    </lineage>
</organism>
<dbReference type="InterPro" id="IPR017853">
    <property type="entry name" value="GH"/>
</dbReference>
<evidence type="ECO:0000256" key="1">
    <source>
        <dbReference type="ARBA" id="ARBA00022801"/>
    </source>
</evidence>
<comment type="caution">
    <text evidence="7">The sequence shown here is derived from an EMBL/GenBank/DDBJ whole genome shotgun (WGS) entry which is preliminary data.</text>
</comment>
<dbReference type="Pfam" id="PF10566">
    <property type="entry name" value="Glyco_hydro_97"/>
    <property type="match status" value="1"/>
</dbReference>
<dbReference type="RefSeq" id="WP_344683079.1">
    <property type="nucleotide sequence ID" value="NZ_BAAAUX010000019.1"/>
</dbReference>
<dbReference type="Pfam" id="PF14508">
    <property type="entry name" value="GH97_N"/>
    <property type="match status" value="1"/>
</dbReference>
<keyword evidence="8" id="KW-1185">Reference proteome</keyword>
<evidence type="ECO:0000256" key="3">
    <source>
        <dbReference type="SAM" id="SignalP"/>
    </source>
</evidence>
<dbReference type="InterPro" id="IPR029486">
    <property type="entry name" value="GH97_N"/>
</dbReference>
<evidence type="ECO:0000259" key="5">
    <source>
        <dbReference type="Pfam" id="PF14508"/>
    </source>
</evidence>
<feature type="domain" description="Glycosyl-hydrolase 97 N-terminal" evidence="5">
    <location>
        <begin position="64"/>
        <end position="331"/>
    </location>
</feature>
<dbReference type="Proteomes" id="UP001500979">
    <property type="component" value="Unassembled WGS sequence"/>
</dbReference>
<evidence type="ECO:0000259" key="4">
    <source>
        <dbReference type="Pfam" id="PF10566"/>
    </source>
</evidence>
<evidence type="ECO:0000313" key="7">
    <source>
        <dbReference type="EMBL" id="GAA2806158.1"/>
    </source>
</evidence>
<dbReference type="InterPro" id="IPR014718">
    <property type="entry name" value="GH-type_carb-bd"/>
</dbReference>
<dbReference type="InterPro" id="IPR019563">
    <property type="entry name" value="GH97_catalytic"/>
</dbReference>
<dbReference type="EMBL" id="BAAAUX010000019">
    <property type="protein sequence ID" value="GAA2806158.1"/>
    <property type="molecule type" value="Genomic_DNA"/>
</dbReference>
<reference evidence="7 8" key="1">
    <citation type="journal article" date="2019" name="Int. J. Syst. Evol. Microbiol.">
        <title>The Global Catalogue of Microorganisms (GCM) 10K type strain sequencing project: providing services to taxonomists for standard genome sequencing and annotation.</title>
        <authorList>
            <consortium name="The Broad Institute Genomics Platform"/>
            <consortium name="The Broad Institute Genome Sequencing Center for Infectious Disease"/>
            <person name="Wu L."/>
            <person name="Ma J."/>
        </authorList>
    </citation>
    <scope>NUCLEOTIDE SEQUENCE [LARGE SCALE GENOMIC DNA]</scope>
    <source>
        <strain evidence="7 8">JCM 9383</strain>
    </source>
</reference>
<keyword evidence="2" id="KW-0326">Glycosidase</keyword>
<dbReference type="Gene3D" id="2.60.40.1180">
    <property type="entry name" value="Golgi alpha-mannosidase II"/>
    <property type="match status" value="1"/>
</dbReference>
<sequence>MRGQRWRVLSSRPVRALLVISVLAVSAAPPSAVAVGSAADGAGVPSSPSACAPLSQPVTTAGGDVAATVLPGADGGASWSVTFRGSPVVQPSALGLVRADADFTRGLQLCGVSAPRRVAETYTLTQSKISTVDEPALERDLTFRGAGGERMVVTVRVFDDGAALRYAFPDIAPDRQVEITREATEFAVPKGGDSLQVTNKSTPLAPKNQEWYLDRGADEKRLLNPMGTSNADGWSFPLTLRTSVADRPWWVHIGEADLHGNYPATHVRGSVPVIDGAARYGIEFPKDDEARGAYGTGNPQARGPWTSPWRFVVASPDLQDVAATTATTDLARDAAPRDWSWVDPGAASFSWMNSPSSLATLDSFIPWIDLSARMGWKYALADARWDQMTDSNGTVVGVERIVEEARKRGVGLWVWVNSGGPNNANPGTPRDIIVDRTERRAYFERLHAAGVKGVKVDIWESNKQDLLAQQRAVLEDAADFKLMVTLHNTTVSRGWEREYPHLLGVEGGIGGTYENSTSAHSDRMPEHNTILAFNRMVSGPFDYSPAVLNTDLSPTTPRRSTAAHQLALPVIMHSGLTTYGGKPEAYLGQPAPVRELLRTLPTAWDEVKFLGGAPGDSVVMARRAGATWYVAGLNGKTVSTSTFERPDLDTGYTAPVGVARTLTADLAALGCGPGAAVTLFSEADGAEAHNTITVTNPPLSPDRTLSVDTAQFGGFVATVDGCRAS</sequence>